<dbReference type="GO" id="GO:0016787">
    <property type="term" value="F:hydrolase activity"/>
    <property type="evidence" value="ECO:0007669"/>
    <property type="project" value="UniProtKB-KW"/>
</dbReference>
<proteinExistence type="predicted"/>
<dbReference type="GO" id="GO:0005524">
    <property type="term" value="F:ATP binding"/>
    <property type="evidence" value="ECO:0007669"/>
    <property type="project" value="UniProtKB-KW"/>
</dbReference>
<evidence type="ECO:0000256" key="1">
    <source>
        <dbReference type="ARBA" id="ARBA00022741"/>
    </source>
</evidence>
<dbReference type="Proteomes" id="UP000580910">
    <property type="component" value="Unassembled WGS sequence"/>
</dbReference>
<dbReference type="RefSeq" id="WP_343055558.1">
    <property type="nucleotide sequence ID" value="NZ_JACGXA010000001.1"/>
</dbReference>
<dbReference type="Pfam" id="PF02682">
    <property type="entry name" value="CT_C_D"/>
    <property type="match status" value="1"/>
</dbReference>
<dbReference type="PANTHER" id="PTHR34698:SF2">
    <property type="entry name" value="5-OXOPROLINASE SUBUNIT B"/>
    <property type="match status" value="1"/>
</dbReference>
<evidence type="ECO:0000313" key="5">
    <source>
        <dbReference type="EMBL" id="MBA8803825.1"/>
    </source>
</evidence>
<feature type="domain" description="Carboxyltransferase" evidence="4">
    <location>
        <begin position="1"/>
        <end position="186"/>
    </location>
</feature>
<dbReference type="InterPro" id="IPR010016">
    <property type="entry name" value="PxpB"/>
</dbReference>
<dbReference type="AlphaFoldDB" id="A0A7W3J077"/>
<dbReference type="InterPro" id="IPR029000">
    <property type="entry name" value="Cyclophilin-like_dom_sf"/>
</dbReference>
<keyword evidence="2" id="KW-0378">Hydrolase</keyword>
<dbReference type="Gene3D" id="3.30.1360.40">
    <property type="match status" value="1"/>
</dbReference>
<name>A0A7W3J077_9ACTN</name>
<dbReference type="EMBL" id="JACGXA010000001">
    <property type="protein sequence ID" value="MBA8803825.1"/>
    <property type="molecule type" value="Genomic_DNA"/>
</dbReference>
<organism evidence="5 6">
    <name type="scientific">Nocardioides ginsengisegetis</name>
    <dbReference type="NCBI Taxonomy" id="661491"/>
    <lineage>
        <taxon>Bacteria</taxon>
        <taxon>Bacillati</taxon>
        <taxon>Actinomycetota</taxon>
        <taxon>Actinomycetes</taxon>
        <taxon>Propionibacteriales</taxon>
        <taxon>Nocardioidaceae</taxon>
        <taxon>Nocardioides</taxon>
    </lineage>
</organism>
<evidence type="ECO:0000313" key="6">
    <source>
        <dbReference type="Proteomes" id="UP000580910"/>
    </source>
</evidence>
<evidence type="ECO:0000259" key="4">
    <source>
        <dbReference type="SMART" id="SM00796"/>
    </source>
</evidence>
<dbReference type="Gene3D" id="2.40.100.10">
    <property type="entry name" value="Cyclophilin-like"/>
    <property type="match status" value="1"/>
</dbReference>
<reference evidence="5 6" key="1">
    <citation type="submission" date="2020-07" db="EMBL/GenBank/DDBJ databases">
        <title>Sequencing the genomes of 1000 actinobacteria strains.</title>
        <authorList>
            <person name="Klenk H.-P."/>
        </authorList>
    </citation>
    <scope>NUCLEOTIDE SEQUENCE [LARGE SCALE GENOMIC DNA]</scope>
    <source>
        <strain evidence="5 6">DSM 21349</strain>
    </source>
</reference>
<evidence type="ECO:0000256" key="2">
    <source>
        <dbReference type="ARBA" id="ARBA00022801"/>
    </source>
</evidence>
<keyword evidence="6" id="KW-1185">Reference proteome</keyword>
<dbReference type="SUPFAM" id="SSF50891">
    <property type="entry name" value="Cyclophilin-like"/>
    <property type="match status" value="1"/>
</dbReference>
<evidence type="ECO:0000256" key="3">
    <source>
        <dbReference type="ARBA" id="ARBA00022840"/>
    </source>
</evidence>
<sequence length="197" mass="20277">MLTRTAGPHALLVEVPDAAEALSLATWARALPVDAVEVVPAAATVLFDGVPDPAGLVAALAAWSPSGSVPSGPSVTVPVRYDGPDLAFVAERWGTDEAGVVARHTSLEFVAAFCGFAPGFSYLTGLPQELAVPRLETPRPSVPAGSVGLAGSWCGAYPTSSPGGWRLLGTTDAPLWDQERPSPALLPPGTRVRFEAV</sequence>
<keyword evidence="1" id="KW-0547">Nucleotide-binding</keyword>
<comment type="caution">
    <text evidence="5">The sequence shown here is derived from an EMBL/GenBank/DDBJ whole genome shotgun (WGS) entry which is preliminary data.</text>
</comment>
<gene>
    <name evidence="5" type="ORF">FB382_002116</name>
</gene>
<dbReference type="InterPro" id="IPR003833">
    <property type="entry name" value="CT_C_D"/>
</dbReference>
<protein>
    <submittedName>
        <fullName evidence="5">KipI family sensor histidine kinase inhibitor</fullName>
    </submittedName>
</protein>
<keyword evidence="3" id="KW-0067">ATP-binding</keyword>
<dbReference type="SMART" id="SM00796">
    <property type="entry name" value="AHS1"/>
    <property type="match status" value="1"/>
</dbReference>
<accession>A0A7W3J077</accession>
<dbReference type="PANTHER" id="PTHR34698">
    <property type="entry name" value="5-OXOPROLINASE SUBUNIT B"/>
    <property type="match status" value="1"/>
</dbReference>